<dbReference type="EMBL" id="PJQY01003194">
    <property type="protein sequence ID" value="PQM39433.1"/>
    <property type="molecule type" value="Genomic_DNA"/>
</dbReference>
<gene>
    <name evidence="1" type="ORF">Pyn_14399</name>
</gene>
<organism evidence="1 2">
    <name type="scientific">Prunus yedoensis var. nudiflora</name>
    <dbReference type="NCBI Taxonomy" id="2094558"/>
    <lineage>
        <taxon>Eukaryota</taxon>
        <taxon>Viridiplantae</taxon>
        <taxon>Streptophyta</taxon>
        <taxon>Embryophyta</taxon>
        <taxon>Tracheophyta</taxon>
        <taxon>Spermatophyta</taxon>
        <taxon>Magnoliopsida</taxon>
        <taxon>eudicotyledons</taxon>
        <taxon>Gunneridae</taxon>
        <taxon>Pentapetalae</taxon>
        <taxon>rosids</taxon>
        <taxon>fabids</taxon>
        <taxon>Rosales</taxon>
        <taxon>Rosaceae</taxon>
        <taxon>Amygdaloideae</taxon>
        <taxon>Amygdaleae</taxon>
        <taxon>Prunus</taxon>
    </lineage>
</organism>
<name>A0A314UPK6_PRUYE</name>
<dbReference type="Proteomes" id="UP000250321">
    <property type="component" value="Unassembled WGS sequence"/>
</dbReference>
<proteinExistence type="predicted"/>
<comment type="caution">
    <text evidence="1">The sequence shown here is derived from an EMBL/GenBank/DDBJ whole genome shotgun (WGS) entry which is preliminary data.</text>
</comment>
<sequence>MNGPPWAGLKAKRLVRSNQIWPFIFLSSNLRPPSSIQSRLHGGGSPVSSAVRLPCIAVSASQPVPLSGGLCNVANWQMPAFEFGVCVREKLSAAAASAAGVGTCHFSASFHVS</sequence>
<accession>A0A314UPK6</accession>
<evidence type="ECO:0000313" key="2">
    <source>
        <dbReference type="Proteomes" id="UP000250321"/>
    </source>
</evidence>
<reference evidence="1 2" key="1">
    <citation type="submission" date="2018-02" db="EMBL/GenBank/DDBJ databases">
        <title>Draft genome of wild Prunus yedoensis var. nudiflora.</title>
        <authorList>
            <person name="Baek S."/>
            <person name="Kim J.-H."/>
            <person name="Choi K."/>
            <person name="Kim G.-B."/>
            <person name="Cho A."/>
            <person name="Jang H."/>
            <person name="Shin C.-H."/>
            <person name="Yu H.-J."/>
            <person name="Mun J.-H."/>
        </authorList>
    </citation>
    <scope>NUCLEOTIDE SEQUENCE [LARGE SCALE GENOMIC DNA]</scope>
    <source>
        <strain evidence="2">cv. Jeju island</strain>
        <tissue evidence="1">Leaf</tissue>
    </source>
</reference>
<protein>
    <submittedName>
        <fullName evidence="1">Uncharacterized protein</fullName>
    </submittedName>
</protein>
<evidence type="ECO:0000313" key="1">
    <source>
        <dbReference type="EMBL" id="PQM39433.1"/>
    </source>
</evidence>
<keyword evidence="2" id="KW-1185">Reference proteome</keyword>
<dbReference type="AlphaFoldDB" id="A0A314UPK6"/>